<evidence type="ECO:0000259" key="1">
    <source>
        <dbReference type="Pfam" id="PF14206"/>
    </source>
</evidence>
<keyword evidence="3" id="KW-1185">Reference proteome</keyword>
<dbReference type="Pfam" id="PF14206">
    <property type="entry name" value="Cys_rich_CPCC"/>
    <property type="match status" value="1"/>
</dbReference>
<name>A0ABV4NU22_9GAMM</name>
<dbReference type="InterPro" id="IPR025983">
    <property type="entry name" value="Cys_rich_CPCC"/>
</dbReference>
<proteinExistence type="predicted"/>
<sequence length="101" mass="11423">MYTCPCCGYMSLELEPPGTFTICDVCDWGDDSVQFSDPDYEGGANIYSLRQSQYRYVNGYSAKHNNSLFEKDPNWVILSEQSDKKSHTDYYVDSDGNTGST</sequence>
<comment type="caution">
    <text evidence="2">The sequence shown here is derived from an EMBL/GenBank/DDBJ whole genome shotgun (WGS) entry which is preliminary data.</text>
</comment>
<protein>
    <submittedName>
        <fullName evidence="2">CPCC family cysteine-rich protein</fullName>
    </submittedName>
</protein>
<accession>A0ABV4NU22</accession>
<evidence type="ECO:0000313" key="3">
    <source>
        <dbReference type="Proteomes" id="UP001569414"/>
    </source>
</evidence>
<organism evidence="2 3">
    <name type="scientific">Microbulbifer echini</name>
    <dbReference type="NCBI Taxonomy" id="1529067"/>
    <lineage>
        <taxon>Bacteria</taxon>
        <taxon>Pseudomonadati</taxon>
        <taxon>Pseudomonadota</taxon>
        <taxon>Gammaproteobacteria</taxon>
        <taxon>Cellvibrionales</taxon>
        <taxon>Microbulbiferaceae</taxon>
        <taxon>Microbulbifer</taxon>
    </lineage>
</organism>
<dbReference type="RefSeq" id="WP_371845005.1">
    <property type="nucleotide sequence ID" value="NZ_JBGMEL010000034.1"/>
</dbReference>
<gene>
    <name evidence="2" type="ORF">ACCI51_19025</name>
</gene>
<dbReference type="Proteomes" id="UP001569414">
    <property type="component" value="Unassembled WGS sequence"/>
</dbReference>
<dbReference type="EMBL" id="JBGMEL010000034">
    <property type="protein sequence ID" value="MFA0792633.1"/>
    <property type="molecule type" value="Genomic_DNA"/>
</dbReference>
<evidence type="ECO:0000313" key="2">
    <source>
        <dbReference type="EMBL" id="MFA0792633.1"/>
    </source>
</evidence>
<feature type="domain" description="Cysteine-rich CPCC" evidence="1">
    <location>
        <begin position="2"/>
        <end position="58"/>
    </location>
</feature>
<reference evidence="2 3" key="1">
    <citation type="submission" date="2024-08" db="EMBL/GenBank/DDBJ databases">
        <authorList>
            <person name="Ishaq N."/>
        </authorList>
    </citation>
    <scope>NUCLEOTIDE SEQUENCE [LARGE SCALE GENOMIC DNA]</scope>
    <source>
        <strain evidence="2 3">JCM 30400</strain>
    </source>
</reference>